<evidence type="ECO:0000313" key="2">
    <source>
        <dbReference type="EMBL" id="UQS23671.1"/>
    </source>
</evidence>
<evidence type="ECO:0000259" key="1">
    <source>
        <dbReference type="Pfam" id="PF14863"/>
    </source>
</evidence>
<organism evidence="2 3">
    <name type="scientific">Amycolatopsis thermalba</name>
    <dbReference type="NCBI Taxonomy" id="944492"/>
    <lineage>
        <taxon>Bacteria</taxon>
        <taxon>Bacillati</taxon>
        <taxon>Actinomycetota</taxon>
        <taxon>Actinomycetes</taxon>
        <taxon>Pseudonocardiales</taxon>
        <taxon>Pseudonocardiaceae</taxon>
        <taxon>Amycolatopsis</taxon>
    </lineage>
</organism>
<keyword evidence="3" id="KW-1185">Reference proteome</keyword>
<gene>
    <name evidence="2" type="ORF">L1857_12960</name>
</gene>
<dbReference type="Proteomes" id="UP000830158">
    <property type="component" value="Chromosome"/>
</dbReference>
<reference evidence="2" key="1">
    <citation type="submission" date="2022-01" db="EMBL/GenBank/DDBJ databases">
        <title>PSI-footprinting approach for the identification of protein synthesis inhibitor producers.</title>
        <authorList>
            <person name="Handel F."/>
            <person name="Kulik A."/>
            <person name="Wex K.W."/>
            <person name="Berscheid A."/>
            <person name="Saur J.S."/>
            <person name="Winkler A."/>
            <person name="Wibberg D."/>
            <person name="Kalinowski J."/>
            <person name="Broetz-Oesterhelt H."/>
            <person name="Mast Y."/>
        </authorList>
    </citation>
    <scope>NUCLEOTIDE SEQUENCE</scope>
    <source>
        <strain evidence="2">KNN 49.3e</strain>
    </source>
</reference>
<dbReference type="RefSeq" id="WP_143266171.1">
    <property type="nucleotide sequence ID" value="NZ_CP091196.1"/>
</dbReference>
<sequence length="98" mass="10453">MAAAGAGHARLRALELLACGEHRLAGHFAQMAVDAGPDGTEAHRVRAEVFHALEKTATSTMAKGVYGWTVAESTAVLDGACRDEELRTRTSGRTQWAF</sequence>
<dbReference type="InterPro" id="IPR029228">
    <property type="entry name" value="Alkyl_sulf_dimr"/>
</dbReference>
<accession>A0ABY4NUC6</accession>
<dbReference type="Gene3D" id="1.25.40.880">
    <property type="entry name" value="Alkyl sulfatase, dimerisation domain"/>
    <property type="match status" value="1"/>
</dbReference>
<proteinExistence type="predicted"/>
<dbReference type="EMBL" id="CP091196">
    <property type="protein sequence ID" value="UQS23671.1"/>
    <property type="molecule type" value="Genomic_DNA"/>
</dbReference>
<name>A0ABY4NUC6_9PSEU</name>
<dbReference type="Pfam" id="PF14863">
    <property type="entry name" value="Alkyl_sulf_dimr"/>
    <property type="match status" value="1"/>
</dbReference>
<evidence type="ECO:0000313" key="3">
    <source>
        <dbReference type="Proteomes" id="UP000830158"/>
    </source>
</evidence>
<protein>
    <recommendedName>
        <fullName evidence="1">Alkyl sulfatase dimerisation domain-containing protein</fullName>
    </recommendedName>
</protein>
<feature type="domain" description="Alkyl sulfatase dimerisation" evidence="1">
    <location>
        <begin position="3"/>
        <end position="72"/>
    </location>
</feature>
<dbReference type="InterPro" id="IPR038536">
    <property type="entry name" value="Alkyl/aryl-sulf_dimr_sf"/>
</dbReference>